<organism evidence="2">
    <name type="scientific">Staphylococcus aureus subsp. aureus MN8</name>
    <dbReference type="NCBI Taxonomy" id="548470"/>
    <lineage>
        <taxon>Bacteria</taxon>
        <taxon>Bacillati</taxon>
        <taxon>Bacillota</taxon>
        <taxon>Bacilli</taxon>
        <taxon>Bacillales</taxon>
        <taxon>Staphylococcaceae</taxon>
        <taxon>Staphylococcus</taxon>
    </lineage>
</organism>
<dbReference type="EMBL" id="ACJA02000001">
    <property type="protein sequence ID" value="EFH96537.1"/>
    <property type="molecule type" value="Genomic_DNA"/>
</dbReference>
<sequence length="70" mass="8437">MSFYEYIQTFKDDKTPLGELAIWIKEDDSFPKQEKLTENILSYFHQMSNIDHEFLEIVKRSLSLYDQLKS</sequence>
<dbReference type="Proteomes" id="UP000003455">
    <property type="component" value="Chromosome"/>
</dbReference>
<dbReference type="InterPro" id="IPR023089">
    <property type="entry name" value="YozE_SAM-like"/>
</dbReference>
<proteinExistence type="predicted"/>
<dbReference type="Gene3D" id="1.10.150.260">
    <property type="entry name" value="YozE SAM-like"/>
    <property type="match status" value="1"/>
</dbReference>
<dbReference type="InterPro" id="IPR036806">
    <property type="entry name" value="YozE_SAM-like_sf"/>
</dbReference>
<evidence type="ECO:0000313" key="2">
    <source>
        <dbReference type="EMBL" id="EFH96537.1"/>
    </source>
</evidence>
<protein>
    <recommendedName>
        <fullName evidence="1">YozE SAM-like domain-containing protein</fullName>
    </recommendedName>
</protein>
<name>A0A0E1XB24_STAAU</name>
<dbReference type="SUPFAM" id="SSF140652">
    <property type="entry name" value="YozE-like"/>
    <property type="match status" value="1"/>
</dbReference>
<dbReference type="SMR" id="A0A0E1XB24"/>
<gene>
    <name evidence="2" type="ORF">HMPREF0769_10539</name>
</gene>
<feature type="domain" description="YozE SAM-like" evidence="1">
    <location>
        <begin position="2"/>
        <end position="67"/>
    </location>
</feature>
<evidence type="ECO:0000259" key="1">
    <source>
        <dbReference type="Pfam" id="PF06855"/>
    </source>
</evidence>
<dbReference type="RefSeq" id="WP_000011688.1">
    <property type="nucleotide sequence ID" value="NZ_CM000952.1"/>
</dbReference>
<dbReference type="AlphaFoldDB" id="A0A0E1XB24"/>
<comment type="caution">
    <text evidence="2">The sequence shown here is derived from an EMBL/GenBank/DDBJ whole genome shotgun (WGS) entry which is preliminary data.</text>
</comment>
<dbReference type="Pfam" id="PF06855">
    <property type="entry name" value="YozE_SAM_like"/>
    <property type="match status" value="1"/>
</dbReference>
<dbReference type="HOGENOM" id="CLU_189244_2_0_9"/>
<accession>A0A0E1XB24</accession>
<reference evidence="2" key="1">
    <citation type="submission" date="2010-05" db="EMBL/GenBank/DDBJ databases">
        <authorList>
            <person name="Muzny D."/>
            <person name="Qin X."/>
            <person name="Buhay C."/>
            <person name="Dugan-Rocha S."/>
            <person name="Ding Y."/>
            <person name="Chen G."/>
            <person name="Hawes A."/>
            <person name="Holder M."/>
            <person name="Jhangiani S."/>
            <person name="Johnson A."/>
            <person name="Khan Z."/>
            <person name="Li Z."/>
            <person name="Liu W."/>
            <person name="Liu X."/>
            <person name="Perez L."/>
            <person name="Shen H."/>
            <person name="Wang Q."/>
            <person name="Watt J."/>
            <person name="Xi L."/>
            <person name="Xin Y."/>
            <person name="Zhou J."/>
            <person name="Deng J."/>
            <person name="Jiang H."/>
            <person name="Liu Y."/>
            <person name="Qu J."/>
            <person name="Song X.-Z."/>
            <person name="Zhang L."/>
            <person name="Villasana D."/>
            <person name="Johnson A."/>
            <person name="Liu J."/>
            <person name="Liyanage D."/>
            <person name="Lorensuhewa L."/>
            <person name="Robinson T."/>
            <person name="Song A."/>
            <person name="Song B.-B."/>
            <person name="Dinh H."/>
            <person name="Thornton R."/>
            <person name="Coyle M."/>
            <person name="Francisco L."/>
            <person name="Jackson L."/>
            <person name="Javaid M."/>
            <person name="Korchina V."/>
            <person name="Kovar C."/>
            <person name="Mata R."/>
            <person name="Mathew T."/>
            <person name="Ngo R."/>
            <person name="Nguyen L."/>
            <person name="Nguyen N."/>
            <person name="Okwuonu G."/>
            <person name="Ongeri F."/>
            <person name="Pham C."/>
            <person name="Simmons D."/>
            <person name="Wilczek-Boney K."/>
            <person name="Hale W."/>
            <person name="Jakkamsetti A."/>
            <person name="Pham P."/>
            <person name="Ruth R."/>
            <person name="San Lucas F."/>
            <person name="Warren J."/>
            <person name="Zhang J."/>
            <person name="Zhao Z."/>
            <person name="Zhou C."/>
            <person name="Zhu D."/>
            <person name="Lee S."/>
            <person name="Bess C."/>
            <person name="Blankenburg K."/>
            <person name="Forbes L."/>
            <person name="Fu Q."/>
            <person name="Gubbala S."/>
            <person name="Hirani K."/>
            <person name="Jayaseelan J.C."/>
            <person name="Lara F."/>
            <person name="Munidasa M."/>
            <person name="Palculict T."/>
            <person name="Patil S."/>
            <person name="Pu L.-L."/>
            <person name="Saada N."/>
            <person name="Tang L."/>
            <person name="Weissenberger G."/>
            <person name="Zhu Y."/>
            <person name="Hemphill L."/>
            <person name="Shang Y."/>
            <person name="Youmans B."/>
            <person name="Ayvaz T."/>
            <person name="Ross M."/>
            <person name="Santibanez J."/>
            <person name="Aqrawi P."/>
            <person name="Gross S."/>
            <person name="Joshi V."/>
            <person name="Fowler G."/>
            <person name="Nazareth L."/>
            <person name="Reid J."/>
            <person name="Worley K."/>
            <person name="Petrosino J."/>
            <person name="Highlander S."/>
            <person name="Gibbs R."/>
        </authorList>
    </citation>
    <scope>NUCLEOTIDE SEQUENCE [LARGE SCALE GENOMIC DNA]</scope>
    <source>
        <strain evidence="2">MN8</strain>
    </source>
</reference>